<accession>A0A7T3KWL7</accession>
<dbReference type="PANTHER" id="PTHR43222">
    <property type="entry name" value="NUDIX HYDROLASE 23"/>
    <property type="match status" value="1"/>
</dbReference>
<dbReference type="PROSITE" id="PS51462">
    <property type="entry name" value="NUDIX"/>
    <property type="match status" value="1"/>
</dbReference>
<dbReference type="Pfam" id="PF00293">
    <property type="entry name" value="NUDIX"/>
    <property type="match status" value="1"/>
</dbReference>
<dbReference type="SUPFAM" id="SSF55811">
    <property type="entry name" value="Nudix"/>
    <property type="match status" value="1"/>
</dbReference>
<dbReference type="KEGG" id="hlt:I7X12_06540"/>
<organism evidence="2 3">
    <name type="scientific">Halosimplex litoreum</name>
    <dbReference type="NCBI Taxonomy" id="1198301"/>
    <lineage>
        <taxon>Archaea</taxon>
        <taxon>Methanobacteriati</taxon>
        <taxon>Methanobacteriota</taxon>
        <taxon>Stenosarchaea group</taxon>
        <taxon>Halobacteria</taxon>
        <taxon>Halobacteriales</taxon>
        <taxon>Haloarculaceae</taxon>
        <taxon>Halosimplex</taxon>
    </lineage>
</organism>
<dbReference type="CDD" id="cd02883">
    <property type="entry name" value="NUDIX_Hydrolase"/>
    <property type="match status" value="1"/>
</dbReference>
<protein>
    <submittedName>
        <fullName evidence="2">NUDIX domain-containing protein</fullName>
    </submittedName>
</protein>
<dbReference type="Gene3D" id="3.90.79.10">
    <property type="entry name" value="Nucleoside Triphosphate Pyrophosphohydrolase"/>
    <property type="match status" value="1"/>
</dbReference>
<dbReference type="EMBL" id="CP065856">
    <property type="protein sequence ID" value="QPV64269.1"/>
    <property type="molecule type" value="Genomic_DNA"/>
</dbReference>
<dbReference type="RefSeq" id="WP_198063042.1">
    <property type="nucleotide sequence ID" value="NZ_CP065856.1"/>
</dbReference>
<proteinExistence type="predicted"/>
<sequence length="173" mass="19612">MVRKPPNYCPDCGSELQEKHHDGRERGYCQNCSELFFQSPRPTAWTVVHEDEKAVFVRTSNGPWSVPGGFVEVDESAAEGAVRELEKETNLRVSSEQIELIRTGFHMNDPDDGSLLSICFAVPRSEVTGQMRPKNEIAEVEFCCPDLLEKRGERIRSVDEHRHEVAILKARSL</sequence>
<dbReference type="AlphaFoldDB" id="A0A7T3KWL7"/>
<dbReference type="PANTHER" id="PTHR43222:SF2">
    <property type="entry name" value="NUDIX HYDROLASE 23, CHLOROPLASTIC"/>
    <property type="match status" value="1"/>
</dbReference>
<evidence type="ECO:0000259" key="1">
    <source>
        <dbReference type="PROSITE" id="PS51462"/>
    </source>
</evidence>
<feature type="domain" description="Nudix hydrolase" evidence="1">
    <location>
        <begin position="39"/>
        <end position="171"/>
    </location>
</feature>
<gene>
    <name evidence="2" type="ORF">I7X12_06540</name>
</gene>
<dbReference type="Proteomes" id="UP000595001">
    <property type="component" value="Chromosome"/>
</dbReference>
<evidence type="ECO:0000313" key="3">
    <source>
        <dbReference type="Proteomes" id="UP000595001"/>
    </source>
</evidence>
<name>A0A7T3KWL7_9EURY</name>
<keyword evidence="3" id="KW-1185">Reference proteome</keyword>
<evidence type="ECO:0000313" key="2">
    <source>
        <dbReference type="EMBL" id="QPV64269.1"/>
    </source>
</evidence>
<dbReference type="OrthoDB" id="40462at2157"/>
<dbReference type="GeneID" id="96090754"/>
<reference evidence="2 3" key="1">
    <citation type="submission" date="2020-12" db="EMBL/GenBank/DDBJ databases">
        <title>Halosimplex halophilum sp. nov. and Halosimplex salinum sp. nov., two new members of the genus Halosimplex.</title>
        <authorList>
            <person name="Cui H.L."/>
        </authorList>
    </citation>
    <scope>NUCLEOTIDE SEQUENCE [LARGE SCALE GENOMIC DNA]</scope>
    <source>
        <strain evidence="2 3">YGH94</strain>
    </source>
</reference>
<dbReference type="InterPro" id="IPR015797">
    <property type="entry name" value="NUDIX_hydrolase-like_dom_sf"/>
</dbReference>
<dbReference type="InterPro" id="IPR000086">
    <property type="entry name" value="NUDIX_hydrolase_dom"/>
</dbReference>